<evidence type="ECO:0000256" key="2">
    <source>
        <dbReference type="ARBA" id="ARBA00022692"/>
    </source>
</evidence>
<accession>A0A182TBW7</accession>
<feature type="transmembrane region" description="Helical" evidence="5">
    <location>
        <begin position="80"/>
        <end position="96"/>
    </location>
</feature>
<feature type="transmembrane region" description="Helical" evidence="5">
    <location>
        <begin position="134"/>
        <end position="152"/>
    </location>
</feature>
<feature type="transmembrane region" description="Helical" evidence="5">
    <location>
        <begin position="38"/>
        <end position="60"/>
    </location>
</feature>
<keyword evidence="2 5" id="KW-0812">Transmembrane</keyword>
<dbReference type="VEuPathDB" id="VectorBase:AMAM023745"/>
<evidence type="ECO:0000313" key="6">
    <source>
        <dbReference type="EnsemblMetazoa" id="AMAM023745-PA"/>
    </source>
</evidence>
<evidence type="ECO:0000256" key="3">
    <source>
        <dbReference type="ARBA" id="ARBA00022989"/>
    </source>
</evidence>
<sequence>MDSNESMVVDVLTEENVTLTDGDCTNELPTVQEYLDGLTLPLALIIAATVLLSIATFSVFFKNAYHILHRTPKQFKTKSILLLTIYPLVTLFGVVSISVPRAFFLCDTVMHVYFMICAYVFFRNRLRFVRMLIMQLPVVQTALFLALNVVFVEDYVSTRSVRLST</sequence>
<comment type="subcellular location">
    <subcellularLocation>
        <location evidence="1">Membrane</location>
        <topology evidence="1">Multi-pass membrane protein</topology>
    </subcellularLocation>
</comment>
<keyword evidence="4 5" id="KW-0472">Membrane</keyword>
<keyword evidence="7" id="KW-1185">Reference proteome</keyword>
<dbReference type="AlphaFoldDB" id="A0A182TBW7"/>
<name>A0A182TBW7_9DIPT</name>
<reference evidence="7" key="1">
    <citation type="submission" date="2013-09" db="EMBL/GenBank/DDBJ databases">
        <title>The Genome Sequence of Anopheles maculatus species B.</title>
        <authorList>
            <consortium name="The Broad Institute Genomics Platform"/>
            <person name="Neafsey D.E."/>
            <person name="Besansky N."/>
            <person name="Howell P."/>
            <person name="Walton C."/>
            <person name="Young S.K."/>
            <person name="Zeng Q."/>
            <person name="Gargeya S."/>
            <person name="Fitzgerald M."/>
            <person name="Haas B."/>
            <person name="Abouelleil A."/>
            <person name="Allen A.W."/>
            <person name="Alvarado L."/>
            <person name="Arachchi H.M."/>
            <person name="Berlin A.M."/>
            <person name="Chapman S.B."/>
            <person name="Gainer-Dewar J."/>
            <person name="Goldberg J."/>
            <person name="Griggs A."/>
            <person name="Gujja S."/>
            <person name="Hansen M."/>
            <person name="Howarth C."/>
            <person name="Imamovic A."/>
            <person name="Ireland A."/>
            <person name="Larimer J."/>
            <person name="McCowan C."/>
            <person name="Murphy C."/>
            <person name="Pearson M."/>
            <person name="Poon T.W."/>
            <person name="Priest M."/>
            <person name="Roberts A."/>
            <person name="Saif S."/>
            <person name="Shea T."/>
            <person name="Sisk P."/>
            <person name="Sykes S."/>
            <person name="Wortman J."/>
            <person name="Nusbaum C."/>
            <person name="Birren B."/>
        </authorList>
    </citation>
    <scope>NUCLEOTIDE SEQUENCE [LARGE SCALE GENOMIC DNA]</scope>
    <source>
        <strain evidence="7">maculatus3</strain>
    </source>
</reference>
<dbReference type="EnsemblMetazoa" id="AMAM023745-RA">
    <property type="protein sequence ID" value="AMAM023745-PA"/>
    <property type="gene ID" value="AMAM023745"/>
</dbReference>
<reference evidence="6" key="2">
    <citation type="submission" date="2020-05" db="UniProtKB">
        <authorList>
            <consortium name="EnsemblMetazoa"/>
        </authorList>
    </citation>
    <scope>IDENTIFICATION</scope>
    <source>
        <strain evidence="6">maculatus3</strain>
    </source>
</reference>
<dbReference type="InterPro" id="IPR005178">
    <property type="entry name" value="Ostalpha/TMEM184C"/>
</dbReference>
<organism evidence="6 7">
    <name type="scientific">Anopheles maculatus</name>
    <dbReference type="NCBI Taxonomy" id="74869"/>
    <lineage>
        <taxon>Eukaryota</taxon>
        <taxon>Metazoa</taxon>
        <taxon>Ecdysozoa</taxon>
        <taxon>Arthropoda</taxon>
        <taxon>Hexapoda</taxon>
        <taxon>Insecta</taxon>
        <taxon>Pterygota</taxon>
        <taxon>Neoptera</taxon>
        <taxon>Endopterygota</taxon>
        <taxon>Diptera</taxon>
        <taxon>Nematocera</taxon>
        <taxon>Culicoidea</taxon>
        <taxon>Culicidae</taxon>
        <taxon>Anophelinae</taxon>
        <taxon>Anopheles</taxon>
        <taxon>Anopheles maculatus group</taxon>
    </lineage>
</organism>
<evidence type="ECO:0000256" key="5">
    <source>
        <dbReference type="SAM" id="Phobius"/>
    </source>
</evidence>
<evidence type="ECO:0000256" key="4">
    <source>
        <dbReference type="ARBA" id="ARBA00023136"/>
    </source>
</evidence>
<dbReference type="Proteomes" id="UP000075901">
    <property type="component" value="Unassembled WGS sequence"/>
</dbReference>
<proteinExistence type="predicted"/>
<dbReference type="GO" id="GO:0016020">
    <property type="term" value="C:membrane"/>
    <property type="evidence" value="ECO:0007669"/>
    <property type="project" value="UniProtKB-SubCell"/>
</dbReference>
<dbReference type="Pfam" id="PF03619">
    <property type="entry name" value="Solute_trans_a"/>
    <property type="match status" value="1"/>
</dbReference>
<evidence type="ECO:0000256" key="1">
    <source>
        <dbReference type="ARBA" id="ARBA00004141"/>
    </source>
</evidence>
<protein>
    <submittedName>
        <fullName evidence="6">Uncharacterized protein</fullName>
    </submittedName>
</protein>
<keyword evidence="3 5" id="KW-1133">Transmembrane helix</keyword>
<evidence type="ECO:0000313" key="7">
    <source>
        <dbReference type="Proteomes" id="UP000075901"/>
    </source>
</evidence>
<feature type="transmembrane region" description="Helical" evidence="5">
    <location>
        <begin position="102"/>
        <end position="122"/>
    </location>
</feature>